<evidence type="ECO:0000313" key="17">
    <source>
        <dbReference type="EMBL" id="CDP33034.1"/>
    </source>
</evidence>
<dbReference type="AlphaFoldDB" id="A0A060SWW8"/>
<sequence>MKKWLIQSMAFLLAYGVHAYPGDDPVKECVKSITTCRSTNQSSCLCSNDNFAAILSCVEQKNGTLSESDELAQVCEPTAALKGVSKAHGGGSGHHGHGSSGGSQSPGRKMKMISIQNANEARKYASAMVAFLGVCFLLRTLSNIAYKASSKVLMYFDNRPSRWFRKNVLLPATFGQRHSQPHYAGPYTFVMPTRAQSLILVVYFIINFVIYFPNYPIMEPTEGATSKAGQLCRLISNRSGMYATFQFPFLLLFGGRNNFFIWITGWPLDYFNVLHKWIGRGVVVNLFIHAVTYSAYYGIEGGYTMEWSRPVWYWGIIGFFAGVIIFAQSVHYLRALKYEFFLIVHILMAVVFTLGAWKHVPHGNQIEFIYAAVAVWCFDRLLRFVRIAWGGINSKATVKLFPDDIIQIDINYSKWWKPYPGAYVFLHFLRWNRFWQNHPFTITEPPQNVDGKIRIMARTKAGITNHTKNYLLKRPDHTCEMRVLVEGPYGPKHHLQRYNRIMFIAGGIGIPGVYGYADALRKHGDSRHRITLLWVIRDERPLKWFGEQLNYLASDDRFDVRVYITQGVGNLTEISETDSVEMVGGEVEKKESTSSTPPGSTLEPRVKIEYGLPNVYNEVRSVIKEEDGMSAYMVCGPGGMNDMVRKSVCDHIMDANNRIDYFEEAFSW</sequence>
<evidence type="ECO:0000256" key="8">
    <source>
        <dbReference type="ARBA" id="ARBA00022989"/>
    </source>
</evidence>
<evidence type="ECO:0000256" key="2">
    <source>
        <dbReference type="ARBA" id="ARBA00006278"/>
    </source>
</evidence>
<dbReference type="PROSITE" id="PS51384">
    <property type="entry name" value="FAD_FR"/>
    <property type="match status" value="1"/>
</dbReference>
<keyword evidence="6" id="KW-0274">FAD</keyword>
<dbReference type="PhylomeDB" id="A0A060SWW8"/>
<dbReference type="GO" id="GO:0005886">
    <property type="term" value="C:plasma membrane"/>
    <property type="evidence" value="ECO:0007669"/>
    <property type="project" value="TreeGrafter"/>
</dbReference>
<feature type="transmembrane region" description="Helical" evidence="14">
    <location>
        <begin position="340"/>
        <end position="357"/>
    </location>
</feature>
<feature type="transmembrane region" description="Helical" evidence="14">
    <location>
        <begin position="245"/>
        <end position="265"/>
    </location>
</feature>
<feature type="compositionally biased region" description="Gly residues" evidence="13">
    <location>
        <begin position="88"/>
        <end position="101"/>
    </location>
</feature>
<evidence type="ECO:0000256" key="10">
    <source>
        <dbReference type="ARBA" id="ARBA00023065"/>
    </source>
</evidence>
<evidence type="ECO:0000256" key="6">
    <source>
        <dbReference type="ARBA" id="ARBA00022827"/>
    </source>
</evidence>
<evidence type="ECO:0000256" key="5">
    <source>
        <dbReference type="ARBA" id="ARBA00022692"/>
    </source>
</evidence>
<organism evidence="17">
    <name type="scientific">Blastobotrys adeninivorans</name>
    <name type="common">Yeast</name>
    <name type="synonym">Arxula adeninivorans</name>
    <dbReference type="NCBI Taxonomy" id="409370"/>
    <lineage>
        <taxon>Eukaryota</taxon>
        <taxon>Fungi</taxon>
        <taxon>Dikarya</taxon>
        <taxon>Ascomycota</taxon>
        <taxon>Saccharomycotina</taxon>
        <taxon>Dipodascomycetes</taxon>
        <taxon>Dipodascales</taxon>
        <taxon>Trichomonascaceae</taxon>
        <taxon>Blastobotrys</taxon>
    </lineage>
</organism>
<keyword evidence="12" id="KW-0325">Glycoprotein</keyword>
<keyword evidence="5 14" id="KW-0812">Transmembrane</keyword>
<feature type="transmembrane region" description="Helical" evidence="14">
    <location>
        <begin position="277"/>
        <end position="299"/>
    </location>
</feature>
<comment type="similarity">
    <text evidence="2">Belongs to the ferric reductase (FRE) family.</text>
</comment>
<keyword evidence="4" id="KW-0285">Flavoprotein</keyword>
<dbReference type="InterPro" id="IPR017927">
    <property type="entry name" value="FAD-bd_FR_type"/>
</dbReference>
<feature type="transmembrane region" description="Helical" evidence="14">
    <location>
        <begin position="124"/>
        <end position="146"/>
    </location>
</feature>
<keyword evidence="3" id="KW-0813">Transport</keyword>
<feature type="transmembrane region" description="Helical" evidence="14">
    <location>
        <begin position="501"/>
        <end position="517"/>
    </location>
</feature>
<evidence type="ECO:0000256" key="7">
    <source>
        <dbReference type="ARBA" id="ARBA00022982"/>
    </source>
</evidence>
<keyword evidence="9" id="KW-0560">Oxidoreductase</keyword>
<dbReference type="PANTHER" id="PTHR32361">
    <property type="entry name" value="FERRIC/CUPRIC REDUCTASE TRANSMEMBRANE COMPONENT"/>
    <property type="match status" value="1"/>
</dbReference>
<feature type="region of interest" description="Disordered" evidence="13">
    <location>
        <begin position="83"/>
        <end position="108"/>
    </location>
</feature>
<evidence type="ECO:0000256" key="13">
    <source>
        <dbReference type="SAM" id="MobiDB-lite"/>
    </source>
</evidence>
<keyword evidence="8 14" id="KW-1133">Transmembrane helix</keyword>
<dbReference type="InterPro" id="IPR051410">
    <property type="entry name" value="Ferric/Cupric_Reductase"/>
</dbReference>
<dbReference type="InterPro" id="IPR013121">
    <property type="entry name" value="Fe_red_NAD-bd_6"/>
</dbReference>
<evidence type="ECO:0000256" key="4">
    <source>
        <dbReference type="ARBA" id="ARBA00022630"/>
    </source>
</evidence>
<dbReference type="Gene3D" id="3.40.50.80">
    <property type="entry name" value="Nucleotide-binding domain of ferredoxin-NADP reductase (FNR) module"/>
    <property type="match status" value="1"/>
</dbReference>
<accession>A0A060SWW8</accession>
<dbReference type="InterPro" id="IPR013130">
    <property type="entry name" value="Fe3_Rdtase_TM_dom"/>
</dbReference>
<name>A0A060SWW8_BLAAD</name>
<dbReference type="EMBL" id="HG937691">
    <property type="protein sequence ID" value="CDP33034.1"/>
    <property type="molecule type" value="Genomic_DNA"/>
</dbReference>
<dbReference type="InterPro" id="IPR039261">
    <property type="entry name" value="FNR_nucleotide-bd"/>
</dbReference>
<dbReference type="PANTHER" id="PTHR32361:SF9">
    <property type="entry name" value="FERRIC REDUCTASE TRANSMEMBRANE COMPONENT 3-RELATED"/>
    <property type="match status" value="1"/>
</dbReference>
<dbReference type="GO" id="GO:0000293">
    <property type="term" value="F:ferric-chelate reductase activity"/>
    <property type="evidence" value="ECO:0007669"/>
    <property type="project" value="UniProtKB-ARBA"/>
</dbReference>
<feature type="transmembrane region" description="Helical" evidence="14">
    <location>
        <begin position="198"/>
        <end position="217"/>
    </location>
</feature>
<reference evidence="17" key="2">
    <citation type="submission" date="2014-06" db="EMBL/GenBank/DDBJ databases">
        <title>The complete genome of Blastobotrys (Arxula) adeninivorans LS3 - a yeast of biotechnological interest.</title>
        <authorList>
            <person name="Kunze G."/>
            <person name="Gaillardin C."/>
            <person name="Czernicka M."/>
            <person name="Durrens P."/>
            <person name="Martin T."/>
            <person name="Boer E."/>
            <person name="Gabaldon T."/>
            <person name="Cruz J."/>
            <person name="Talla E."/>
            <person name="Marck C."/>
            <person name="Goffeau A."/>
            <person name="Barbe V."/>
            <person name="Baret P."/>
            <person name="Baronian K."/>
            <person name="Beier S."/>
            <person name="Bleykasten C."/>
            <person name="Bode R."/>
            <person name="Casaregola S."/>
            <person name="Despons L."/>
            <person name="Fairhead C."/>
            <person name="Giersberg M."/>
            <person name="Gierski P."/>
            <person name="Hahnel U."/>
            <person name="Hartmann A."/>
            <person name="Jankowska D."/>
            <person name="Jubin C."/>
            <person name="Jung P."/>
            <person name="Lafontaine I."/>
            <person name="Leh-Louis V."/>
            <person name="Lemaire M."/>
            <person name="Marcet-Houben M."/>
            <person name="Mascher M."/>
            <person name="Morel G."/>
            <person name="Richard G.-F."/>
            <person name="Riechen J."/>
            <person name="Sacerdot C."/>
            <person name="Sarkar A."/>
            <person name="Savel G."/>
            <person name="Schacherer J."/>
            <person name="Sherman D."/>
            <person name="Straub M.-L."/>
            <person name="Stein N."/>
            <person name="Thierry A."/>
            <person name="Trautwein-Schult A."/>
            <person name="Westhof E."/>
            <person name="Worch S."/>
            <person name="Dujon B."/>
            <person name="Souciet J.-L."/>
            <person name="Wincker P."/>
            <person name="Scholz U."/>
            <person name="Neuveglise N."/>
        </authorList>
    </citation>
    <scope>NUCLEOTIDE SEQUENCE</scope>
    <source>
        <strain evidence="17">LS3</strain>
    </source>
</reference>
<dbReference type="GO" id="GO:0015677">
    <property type="term" value="P:copper ion import"/>
    <property type="evidence" value="ECO:0007669"/>
    <property type="project" value="TreeGrafter"/>
</dbReference>
<feature type="chain" id="PRO_5001587454" evidence="15">
    <location>
        <begin position="20"/>
        <end position="668"/>
    </location>
</feature>
<evidence type="ECO:0000256" key="15">
    <source>
        <dbReference type="SAM" id="SignalP"/>
    </source>
</evidence>
<dbReference type="SFLD" id="SFLDS00052">
    <property type="entry name" value="Ferric_Reductase_Domain"/>
    <property type="match status" value="1"/>
</dbReference>
<keyword evidence="10" id="KW-0406">Ion transport</keyword>
<dbReference type="Pfam" id="PF08030">
    <property type="entry name" value="NAD_binding_6"/>
    <property type="match status" value="1"/>
</dbReference>
<keyword evidence="7" id="KW-0249">Electron transport</keyword>
<dbReference type="GO" id="GO:0006826">
    <property type="term" value="P:iron ion transport"/>
    <property type="evidence" value="ECO:0007669"/>
    <property type="project" value="TreeGrafter"/>
</dbReference>
<feature type="signal peptide" evidence="15">
    <location>
        <begin position="1"/>
        <end position="19"/>
    </location>
</feature>
<evidence type="ECO:0000256" key="3">
    <source>
        <dbReference type="ARBA" id="ARBA00022448"/>
    </source>
</evidence>
<feature type="domain" description="FAD-binding FR-type" evidence="16">
    <location>
        <begin position="374"/>
        <end position="495"/>
    </location>
</feature>
<gene>
    <name evidence="17" type="ORF">GNLVRS02_ARAD1A00264g</name>
</gene>
<feature type="region of interest" description="Disordered" evidence="13">
    <location>
        <begin position="585"/>
        <end position="604"/>
    </location>
</feature>
<evidence type="ECO:0000256" key="11">
    <source>
        <dbReference type="ARBA" id="ARBA00023136"/>
    </source>
</evidence>
<evidence type="ECO:0000259" key="16">
    <source>
        <dbReference type="PROSITE" id="PS51384"/>
    </source>
</evidence>
<dbReference type="Pfam" id="PF08022">
    <property type="entry name" value="FAD_binding_8"/>
    <property type="match status" value="1"/>
</dbReference>
<dbReference type="SUPFAM" id="SSF52343">
    <property type="entry name" value="Ferredoxin reductase-like, C-terminal NADP-linked domain"/>
    <property type="match status" value="1"/>
</dbReference>
<dbReference type="GO" id="GO:0006879">
    <property type="term" value="P:intracellular iron ion homeostasis"/>
    <property type="evidence" value="ECO:0007669"/>
    <property type="project" value="TreeGrafter"/>
</dbReference>
<evidence type="ECO:0000256" key="9">
    <source>
        <dbReference type="ARBA" id="ARBA00023002"/>
    </source>
</evidence>
<proteinExistence type="inferred from homology"/>
<reference evidence="17" key="1">
    <citation type="submission" date="2014-02" db="EMBL/GenBank/DDBJ databases">
        <authorList>
            <person name="Genoscope - CEA"/>
        </authorList>
    </citation>
    <scope>NUCLEOTIDE SEQUENCE</scope>
    <source>
        <strain evidence="17">LS3</strain>
    </source>
</reference>
<protein>
    <submittedName>
        <fullName evidence="17">ARAD1A00264p</fullName>
    </submittedName>
</protein>
<dbReference type="Pfam" id="PF01794">
    <property type="entry name" value="Ferric_reduct"/>
    <property type="match status" value="1"/>
</dbReference>
<evidence type="ECO:0000256" key="1">
    <source>
        <dbReference type="ARBA" id="ARBA00004141"/>
    </source>
</evidence>
<evidence type="ECO:0000256" key="14">
    <source>
        <dbReference type="SAM" id="Phobius"/>
    </source>
</evidence>
<dbReference type="SFLD" id="SFLDG01168">
    <property type="entry name" value="Ferric_reductase_subgroup_(FRE"/>
    <property type="match status" value="1"/>
</dbReference>
<evidence type="ECO:0000256" key="12">
    <source>
        <dbReference type="ARBA" id="ARBA00023180"/>
    </source>
</evidence>
<dbReference type="InterPro" id="IPR013112">
    <property type="entry name" value="FAD-bd_8"/>
</dbReference>
<feature type="transmembrane region" description="Helical" evidence="14">
    <location>
        <begin position="311"/>
        <end position="333"/>
    </location>
</feature>
<dbReference type="CDD" id="cd06186">
    <property type="entry name" value="NOX_Duox_like_FAD_NADP"/>
    <property type="match status" value="1"/>
</dbReference>
<comment type="subcellular location">
    <subcellularLocation>
        <location evidence="1">Membrane</location>
        <topology evidence="1">Multi-pass membrane protein</topology>
    </subcellularLocation>
</comment>
<keyword evidence="11 14" id="KW-0472">Membrane</keyword>
<keyword evidence="15" id="KW-0732">Signal</keyword>